<reference evidence="1 2" key="1">
    <citation type="submission" date="2021-01" db="EMBL/GenBank/DDBJ databases">
        <title>C459-1 draft genome sequence.</title>
        <authorList>
            <person name="Zhang X.-F."/>
        </authorList>
    </citation>
    <scope>NUCLEOTIDE SEQUENCE [LARGE SCALE GENOMIC DNA]</scope>
    <source>
        <strain evidence="2">C459-1</strain>
    </source>
</reference>
<protein>
    <recommendedName>
        <fullName evidence="3">WYL domain-containing protein</fullName>
    </recommendedName>
</protein>
<organism evidence="1 2">
    <name type="scientific">Sphingobacterium faecale</name>
    <dbReference type="NCBI Taxonomy" id="2803775"/>
    <lineage>
        <taxon>Bacteria</taxon>
        <taxon>Pseudomonadati</taxon>
        <taxon>Bacteroidota</taxon>
        <taxon>Sphingobacteriia</taxon>
        <taxon>Sphingobacteriales</taxon>
        <taxon>Sphingobacteriaceae</taxon>
        <taxon>Sphingobacterium</taxon>
    </lineage>
</organism>
<evidence type="ECO:0008006" key="3">
    <source>
        <dbReference type="Google" id="ProtNLM"/>
    </source>
</evidence>
<proteinExistence type="predicted"/>
<accession>A0ABS1RBY3</accession>
<evidence type="ECO:0000313" key="1">
    <source>
        <dbReference type="EMBL" id="MBL1411532.1"/>
    </source>
</evidence>
<name>A0ABS1RBY3_9SPHI</name>
<evidence type="ECO:0000313" key="2">
    <source>
        <dbReference type="Proteomes" id="UP000625283"/>
    </source>
</evidence>
<dbReference type="EMBL" id="JAERTY010000020">
    <property type="protein sequence ID" value="MBL1411532.1"/>
    <property type="molecule type" value="Genomic_DNA"/>
</dbReference>
<dbReference type="Proteomes" id="UP000625283">
    <property type="component" value="Unassembled WGS sequence"/>
</dbReference>
<dbReference type="RefSeq" id="WP_202105246.1">
    <property type="nucleotide sequence ID" value="NZ_JAERTY010000020.1"/>
</dbReference>
<keyword evidence="2" id="KW-1185">Reference proteome</keyword>
<sequence>MAFNLLKQYNALLEFGHLNESARLRSLRAVFDRDIVDNSSFCFRDKVIRPIKKEGMIDMDVLFKHLTFRTDKVKENKKSKSVSREVFDHDRSVRLHWIRFHIEERLADKIHVFSHLDRIPDRGNVLRTYLYDEEEKYIIILEPQRSGQDYYFISAYYLSESWSFKQIEQKMANRIMDVL</sequence>
<comment type="caution">
    <text evidence="1">The sequence shown here is derived from an EMBL/GenBank/DDBJ whole genome shotgun (WGS) entry which is preliminary data.</text>
</comment>
<gene>
    <name evidence="1" type="ORF">JKG61_22425</name>
</gene>